<keyword evidence="1" id="KW-0812">Transmembrane</keyword>
<organism evidence="2 3">
    <name type="scientific">Pseudocitrobacter corydidari</name>
    <dbReference type="NCBI Taxonomy" id="2891570"/>
    <lineage>
        <taxon>Bacteria</taxon>
        <taxon>Pseudomonadati</taxon>
        <taxon>Pseudomonadota</taxon>
        <taxon>Gammaproteobacteria</taxon>
        <taxon>Enterobacterales</taxon>
        <taxon>Enterobacteriaceae</taxon>
        <taxon>Pseudocitrobacter</taxon>
    </lineage>
</organism>
<dbReference type="RefSeq" id="WP_231826552.1">
    <property type="nucleotide sequence ID" value="NZ_CP087880.1"/>
</dbReference>
<reference evidence="2 3" key="1">
    <citation type="journal article" date="2022" name="Int. J. Syst. Evol. Microbiol.">
        <title>Pseudocitrobacter corydidari sp. nov., isolated from the Asian emerald cockroach Corydidarum magnifica.</title>
        <authorList>
            <person name="Guzman J."/>
            <person name="Poehlein A."/>
            <person name="Glaeser S.P."/>
            <person name="Schwengers O."/>
            <person name="Blom J."/>
            <person name="Hollensteiner J."/>
            <person name="Kampfer P."/>
            <person name="Vilcinskas A."/>
        </authorList>
    </citation>
    <scope>NUCLEOTIDE SEQUENCE [LARGE SCALE GENOMIC DNA]</scope>
    <source>
        <strain evidence="2">G163CM</strain>
    </source>
</reference>
<keyword evidence="1" id="KW-0472">Membrane</keyword>
<evidence type="ECO:0000313" key="3">
    <source>
        <dbReference type="Proteomes" id="UP001199659"/>
    </source>
</evidence>
<keyword evidence="3" id="KW-1185">Reference proteome</keyword>
<dbReference type="Proteomes" id="UP001199659">
    <property type="component" value="Chromosome"/>
</dbReference>
<evidence type="ECO:0000313" key="2">
    <source>
        <dbReference type="EMBL" id="UGS39522.1"/>
    </source>
</evidence>
<dbReference type="InterPro" id="IPR021318">
    <property type="entry name" value="DUF2919"/>
</dbReference>
<feature type="transmembrane region" description="Helical" evidence="1">
    <location>
        <begin position="54"/>
        <end position="72"/>
    </location>
</feature>
<feature type="transmembrane region" description="Helical" evidence="1">
    <location>
        <begin position="21"/>
        <end position="42"/>
    </location>
</feature>
<feature type="transmembrane region" description="Helical" evidence="1">
    <location>
        <begin position="84"/>
        <end position="104"/>
    </location>
</feature>
<evidence type="ECO:0008006" key="4">
    <source>
        <dbReference type="Google" id="ProtNLM"/>
    </source>
</evidence>
<sequence length="159" mass="18604">MKNTKPLLFPSDYDGWGMLKLPWLFWGVLLLQLRTFAVVMHAVAFDNVHFSDGALFIALSPGIPAFLVFIFFIQPRQPGPYHWWGLWCTGRWLLILGGCLHLGWQFFSWIQSEPVAVMSVCFFIADSVALWWVINSQRLWACFTAEYGYPSFHYRKRDY</sequence>
<accession>A0ABY3RY25</accession>
<name>A0ABY3RY25_9ENTR</name>
<dbReference type="Pfam" id="PF11143">
    <property type="entry name" value="DUF2919"/>
    <property type="match status" value="1"/>
</dbReference>
<keyword evidence="1" id="KW-1133">Transmembrane helix</keyword>
<feature type="transmembrane region" description="Helical" evidence="1">
    <location>
        <begin position="116"/>
        <end position="134"/>
    </location>
</feature>
<protein>
    <recommendedName>
        <fullName evidence="4">DUF2919 domain-containing protein</fullName>
    </recommendedName>
</protein>
<proteinExistence type="predicted"/>
<gene>
    <name evidence="2" type="ORF">G163CM_01990</name>
</gene>
<dbReference type="EMBL" id="CP087880">
    <property type="protein sequence ID" value="UGS39522.1"/>
    <property type="molecule type" value="Genomic_DNA"/>
</dbReference>
<evidence type="ECO:0000256" key="1">
    <source>
        <dbReference type="SAM" id="Phobius"/>
    </source>
</evidence>